<organism evidence="2 3">
    <name type="scientific">Octadecabacter temperatus</name>
    <dbReference type="NCBI Taxonomy" id="1458307"/>
    <lineage>
        <taxon>Bacteria</taxon>
        <taxon>Pseudomonadati</taxon>
        <taxon>Pseudomonadota</taxon>
        <taxon>Alphaproteobacteria</taxon>
        <taxon>Rhodobacterales</taxon>
        <taxon>Roseobacteraceae</taxon>
        <taxon>Octadecabacter</taxon>
    </lineage>
</organism>
<dbReference type="REBASE" id="116705">
    <property type="entry name" value="OteSB1MrrP"/>
</dbReference>
<feature type="domain" description="Restriction endonuclease type IV Mrr" evidence="1">
    <location>
        <begin position="199"/>
        <end position="308"/>
    </location>
</feature>
<dbReference type="AlphaFoldDB" id="A0A0K0Y4M1"/>
<dbReference type="STRING" id="1458307.OSB_12420"/>
<dbReference type="GO" id="GO:0015666">
    <property type="term" value="F:restriction endodeoxyribonuclease activity"/>
    <property type="evidence" value="ECO:0007669"/>
    <property type="project" value="TreeGrafter"/>
</dbReference>
<proteinExistence type="predicted"/>
<keyword evidence="3" id="KW-1185">Reference proteome</keyword>
<dbReference type="InterPro" id="IPR011335">
    <property type="entry name" value="Restrct_endonuc-II-like"/>
</dbReference>
<accession>A0A0K0Y4M1</accession>
<evidence type="ECO:0000313" key="3">
    <source>
        <dbReference type="Proteomes" id="UP000067444"/>
    </source>
</evidence>
<dbReference type="Gene3D" id="3.40.1350.10">
    <property type="match status" value="1"/>
</dbReference>
<dbReference type="GO" id="GO:0003677">
    <property type="term" value="F:DNA binding"/>
    <property type="evidence" value="ECO:0007669"/>
    <property type="project" value="InterPro"/>
</dbReference>
<dbReference type="InterPro" id="IPR011856">
    <property type="entry name" value="tRNA_endonuc-like_dom_sf"/>
</dbReference>
<dbReference type="Proteomes" id="UP000067444">
    <property type="component" value="Chromosome"/>
</dbReference>
<dbReference type="Pfam" id="PF04471">
    <property type="entry name" value="Mrr_cat"/>
    <property type="match status" value="1"/>
</dbReference>
<dbReference type="SUPFAM" id="SSF52980">
    <property type="entry name" value="Restriction endonuclease-like"/>
    <property type="match status" value="1"/>
</dbReference>
<reference evidence="2 3" key="1">
    <citation type="journal article" date="2015" name="Genome Announc.">
        <title>Closed Genome Sequence of Octadecabacter temperatus SB1, the First Mesophilic Species of the Genus Octadecabacter.</title>
        <authorList>
            <person name="Voget S."/>
            <person name="Billerbeck S."/>
            <person name="Simon M."/>
            <person name="Daniel R."/>
        </authorList>
    </citation>
    <scope>NUCLEOTIDE SEQUENCE [LARGE SCALE GENOMIC DNA]</scope>
    <source>
        <strain evidence="2 3">SB1</strain>
    </source>
</reference>
<dbReference type="RefSeq" id="WP_049834152.1">
    <property type="nucleotide sequence ID" value="NZ_CP012160.1"/>
</dbReference>
<dbReference type="PANTHER" id="PTHR30015">
    <property type="entry name" value="MRR RESTRICTION SYSTEM PROTEIN"/>
    <property type="match status" value="1"/>
</dbReference>
<evidence type="ECO:0000259" key="1">
    <source>
        <dbReference type="Pfam" id="PF04471"/>
    </source>
</evidence>
<dbReference type="EMBL" id="CP012160">
    <property type="protein sequence ID" value="AKS45797.1"/>
    <property type="molecule type" value="Genomic_DNA"/>
</dbReference>
<sequence>MTNIWGVHMPKQVSDTPLEDGFVSMGWHELGNIFELPDDREAYKTAIAATYPDLKAGAVPVTAGIVYRFTHAVKAGDYVIYPSKHDGRVNIGTFTDTVERVNMGEDGLDELTHRRGVNWIESFPRSDFTQAALYEIGSFITLFAVTKHAAEFLAKVGVKTDADVPDEDTPNDDQVTQRVSAQAEQTTHDFVIKRIHSGLSGYDFEEFTAHLLECMGYTARVSDKSGDGGVDVIAHTDELGFQPPIIKVQCKRQTGQIGEPDANQLLGTLGDGEFGLFITLGSYSRPARLLERNRSKLRLIDGEELVDIILENYGKMSASYRTLIPLKQIYVPDVIEAAE</sequence>
<name>A0A0K0Y4M1_9RHOB</name>
<evidence type="ECO:0000313" key="2">
    <source>
        <dbReference type="EMBL" id="AKS45797.1"/>
    </source>
</evidence>
<dbReference type="InterPro" id="IPR007560">
    <property type="entry name" value="Restrct_endonuc_IV_Mrr"/>
</dbReference>
<dbReference type="KEGG" id="otm:OSB_12420"/>
<dbReference type="PANTHER" id="PTHR30015:SF7">
    <property type="entry name" value="TYPE IV METHYL-DIRECTED RESTRICTION ENZYME ECOKMRR"/>
    <property type="match status" value="1"/>
</dbReference>
<protein>
    <submittedName>
        <fullName evidence="2">Mrr restriction system protein</fullName>
    </submittedName>
</protein>
<gene>
    <name evidence="2" type="primary">mrr</name>
    <name evidence="2" type="ORF">OSB_12420</name>
</gene>
<dbReference type="GO" id="GO:0009307">
    <property type="term" value="P:DNA restriction-modification system"/>
    <property type="evidence" value="ECO:0007669"/>
    <property type="project" value="InterPro"/>
</dbReference>
<dbReference type="InterPro" id="IPR052906">
    <property type="entry name" value="Type_IV_Methyl-Rstrct_Enzyme"/>
</dbReference>